<protein>
    <submittedName>
        <fullName evidence="2">tRNA cyclic N6-threonylcarbamoyladenosine(37) synthase TcdA</fullName>
    </submittedName>
</protein>
<dbReference type="InterPro" id="IPR045886">
    <property type="entry name" value="ThiF/MoeB/HesA"/>
</dbReference>
<dbReference type="GO" id="GO:0061503">
    <property type="term" value="F:tRNA threonylcarbamoyladenosine dehydratase"/>
    <property type="evidence" value="ECO:0007669"/>
    <property type="project" value="TreeGrafter"/>
</dbReference>
<dbReference type="PANTHER" id="PTHR43267">
    <property type="entry name" value="TRNA THREONYLCARBAMOYLADENOSINE DEHYDRATASE"/>
    <property type="match status" value="1"/>
</dbReference>
<dbReference type="SUPFAM" id="SSF69572">
    <property type="entry name" value="Activating enzymes of the ubiquitin-like proteins"/>
    <property type="match status" value="1"/>
</dbReference>
<dbReference type="Proteomes" id="UP000247099">
    <property type="component" value="Unassembled WGS sequence"/>
</dbReference>
<name>A0A317ZIM6_9BACT</name>
<dbReference type="AlphaFoldDB" id="A0A317ZIM6"/>
<organism evidence="2 3">
    <name type="scientific">Coraliomargarita sinensis</name>
    <dbReference type="NCBI Taxonomy" id="2174842"/>
    <lineage>
        <taxon>Bacteria</taxon>
        <taxon>Pseudomonadati</taxon>
        <taxon>Verrucomicrobiota</taxon>
        <taxon>Opitutia</taxon>
        <taxon>Puniceicoccales</taxon>
        <taxon>Coraliomargaritaceae</taxon>
        <taxon>Coraliomargarita</taxon>
    </lineage>
</organism>
<keyword evidence="3" id="KW-1185">Reference proteome</keyword>
<sequence>MPDYETRFSAIGRLYGVDGLARLREGHVCVVGLGGVGSWVVEALARSGIGSLTLVDMDEVCLSNVNRQIHAMDGTIGRTKASALAERVKHIAPECEVTCEEVFFTEKTMDRLLAPQYDYIVDAIDATKHKCLLIAEARKRGLKLITCGGAGGCIDPARIRIQDLSRTINDPLLLQVRKKLRREYGFPRLSRQKFKVDCVYSDELPVYPQADGSVACEREPGTDYRLNCDAGFGSATFVTGAVGFFLAAEVVKRIALSE</sequence>
<dbReference type="FunCoup" id="A0A317ZIM6">
    <property type="interactions" value="36"/>
</dbReference>
<evidence type="ECO:0000259" key="1">
    <source>
        <dbReference type="Pfam" id="PF00899"/>
    </source>
</evidence>
<dbReference type="PANTHER" id="PTHR43267:SF1">
    <property type="entry name" value="TRNA THREONYLCARBAMOYLADENOSINE DEHYDRATASE"/>
    <property type="match status" value="1"/>
</dbReference>
<gene>
    <name evidence="2" type="ORF">DDZ13_00450</name>
</gene>
<dbReference type="GO" id="GO:0008641">
    <property type="term" value="F:ubiquitin-like modifier activating enzyme activity"/>
    <property type="evidence" value="ECO:0007669"/>
    <property type="project" value="InterPro"/>
</dbReference>
<proteinExistence type="predicted"/>
<comment type="caution">
    <text evidence="2">The sequence shown here is derived from an EMBL/GenBank/DDBJ whole genome shotgun (WGS) entry which is preliminary data.</text>
</comment>
<dbReference type="OrthoDB" id="9804150at2"/>
<dbReference type="InterPro" id="IPR035985">
    <property type="entry name" value="Ubiquitin-activating_enz"/>
</dbReference>
<dbReference type="GO" id="GO:0061504">
    <property type="term" value="P:cyclic threonylcarbamoyladenosine biosynthetic process"/>
    <property type="evidence" value="ECO:0007669"/>
    <property type="project" value="TreeGrafter"/>
</dbReference>
<dbReference type="Pfam" id="PF00899">
    <property type="entry name" value="ThiF"/>
    <property type="match status" value="1"/>
</dbReference>
<dbReference type="EMBL" id="QHJQ01000001">
    <property type="protein sequence ID" value="PXA05370.1"/>
    <property type="molecule type" value="Genomic_DNA"/>
</dbReference>
<dbReference type="Gene3D" id="3.40.50.720">
    <property type="entry name" value="NAD(P)-binding Rossmann-like Domain"/>
    <property type="match status" value="1"/>
</dbReference>
<accession>A0A317ZIM6</accession>
<dbReference type="CDD" id="cd00755">
    <property type="entry name" value="YgdL_like"/>
    <property type="match status" value="1"/>
</dbReference>
<evidence type="ECO:0000313" key="3">
    <source>
        <dbReference type="Proteomes" id="UP000247099"/>
    </source>
</evidence>
<evidence type="ECO:0000313" key="2">
    <source>
        <dbReference type="EMBL" id="PXA05370.1"/>
    </source>
</evidence>
<reference evidence="2 3" key="1">
    <citation type="submission" date="2018-05" db="EMBL/GenBank/DDBJ databases">
        <title>Coraliomargarita sinensis sp. nov., isolated from a marine solar saltern.</title>
        <authorList>
            <person name="Zhou L.Y."/>
        </authorList>
    </citation>
    <scope>NUCLEOTIDE SEQUENCE [LARGE SCALE GENOMIC DNA]</scope>
    <source>
        <strain evidence="2 3">WN38</strain>
    </source>
</reference>
<dbReference type="InParanoid" id="A0A317ZIM6"/>
<feature type="domain" description="THIF-type NAD/FAD binding fold" evidence="1">
    <location>
        <begin position="14"/>
        <end position="253"/>
    </location>
</feature>
<dbReference type="InterPro" id="IPR000594">
    <property type="entry name" value="ThiF_NAD_FAD-bd"/>
</dbReference>